<dbReference type="OrthoDB" id="10605423at2759"/>
<dbReference type="Proteomes" id="UP000789831">
    <property type="component" value="Unassembled WGS sequence"/>
</dbReference>
<gene>
    <name evidence="2" type="ORF">AGERDE_LOCUS8102</name>
</gene>
<feature type="compositionally biased region" description="Low complexity" evidence="1">
    <location>
        <begin position="150"/>
        <end position="160"/>
    </location>
</feature>
<dbReference type="EMBL" id="CAJVPL010001631">
    <property type="protein sequence ID" value="CAG8580618.1"/>
    <property type="molecule type" value="Genomic_DNA"/>
</dbReference>
<proteinExistence type="predicted"/>
<feature type="region of interest" description="Disordered" evidence="1">
    <location>
        <begin position="57"/>
        <end position="83"/>
    </location>
</feature>
<protein>
    <submittedName>
        <fullName evidence="2">11119_t:CDS:1</fullName>
    </submittedName>
</protein>
<feature type="region of interest" description="Disordered" evidence="1">
    <location>
        <begin position="113"/>
        <end position="166"/>
    </location>
</feature>
<organism evidence="2 3">
    <name type="scientific">Ambispora gerdemannii</name>
    <dbReference type="NCBI Taxonomy" id="144530"/>
    <lineage>
        <taxon>Eukaryota</taxon>
        <taxon>Fungi</taxon>
        <taxon>Fungi incertae sedis</taxon>
        <taxon>Mucoromycota</taxon>
        <taxon>Glomeromycotina</taxon>
        <taxon>Glomeromycetes</taxon>
        <taxon>Archaeosporales</taxon>
        <taxon>Ambisporaceae</taxon>
        <taxon>Ambispora</taxon>
    </lineage>
</organism>
<reference evidence="2" key="1">
    <citation type="submission" date="2021-06" db="EMBL/GenBank/DDBJ databases">
        <authorList>
            <person name="Kallberg Y."/>
            <person name="Tangrot J."/>
            <person name="Rosling A."/>
        </authorList>
    </citation>
    <scope>NUCLEOTIDE SEQUENCE</scope>
    <source>
        <strain evidence="2">MT106</strain>
    </source>
</reference>
<feature type="compositionally biased region" description="Polar residues" evidence="1">
    <location>
        <begin position="113"/>
        <end position="137"/>
    </location>
</feature>
<accession>A0A9N9BXJ0</accession>
<evidence type="ECO:0000313" key="3">
    <source>
        <dbReference type="Proteomes" id="UP000789831"/>
    </source>
</evidence>
<comment type="caution">
    <text evidence="2">The sequence shown here is derived from an EMBL/GenBank/DDBJ whole genome shotgun (WGS) entry which is preliminary data.</text>
</comment>
<evidence type="ECO:0000256" key="1">
    <source>
        <dbReference type="SAM" id="MobiDB-lite"/>
    </source>
</evidence>
<dbReference type="AlphaFoldDB" id="A0A9N9BXJ0"/>
<evidence type="ECO:0000313" key="2">
    <source>
        <dbReference type="EMBL" id="CAG8580618.1"/>
    </source>
</evidence>
<keyword evidence="3" id="KW-1185">Reference proteome</keyword>
<sequence length="221" mass="24559">MPPLSTSATSFNQQQHDYYYHPQAGNARFPNQFMNYNSSSSPTILYESIPPPPAYSSSSPYYSSNTNISRQQHPRRVSISTSSVSRGYYNNEKTHSGRRFSASWVNEKNSSNNVNIIGTKTPTRRTSVSSMTPSRRGSLTRVRAKDESDVSSIMSDSMVDTNKLSSPSGAKELITATDKAVAATDKAVAATDQAIAVYRARRESLRKFLETSWLEIDSLDY</sequence>
<name>A0A9N9BXJ0_9GLOM</name>